<accession>A0A450WUF3</accession>
<protein>
    <submittedName>
        <fullName evidence="2">Uncharacterized protein</fullName>
    </submittedName>
</protein>
<evidence type="ECO:0000313" key="2">
    <source>
        <dbReference type="EMBL" id="VFK20634.1"/>
    </source>
</evidence>
<proteinExistence type="predicted"/>
<gene>
    <name evidence="2" type="ORF">BECKLFY1418C_GA0070996_107612</name>
</gene>
<evidence type="ECO:0000256" key="1">
    <source>
        <dbReference type="SAM" id="MobiDB-lite"/>
    </source>
</evidence>
<name>A0A450WUF3_9GAMM</name>
<dbReference type="AlphaFoldDB" id="A0A450WUF3"/>
<reference evidence="2" key="1">
    <citation type="submission" date="2019-02" db="EMBL/GenBank/DDBJ databases">
        <authorList>
            <person name="Gruber-Vodicka R. H."/>
            <person name="Seah K. B. B."/>
        </authorList>
    </citation>
    <scope>NUCLEOTIDE SEQUENCE</scope>
    <source>
        <strain evidence="2">BECK_BY7</strain>
    </source>
</reference>
<sequence length="107" mass="11844">MTERGAEQPMEVSARDPRTFGGTGRGRDIVCQADTAWSGVSGERLPVTMEEVLRRENMLAAYERVKGNQGSMVVVGSKTWRPIFGSTGPLFGKNHSVARISRNWYGR</sequence>
<organism evidence="2">
    <name type="scientific">Candidatus Kentrum sp. LFY</name>
    <dbReference type="NCBI Taxonomy" id="2126342"/>
    <lineage>
        <taxon>Bacteria</taxon>
        <taxon>Pseudomonadati</taxon>
        <taxon>Pseudomonadota</taxon>
        <taxon>Gammaproteobacteria</taxon>
        <taxon>Candidatus Kentrum</taxon>
    </lineage>
</organism>
<feature type="region of interest" description="Disordered" evidence="1">
    <location>
        <begin position="1"/>
        <end position="27"/>
    </location>
</feature>
<dbReference type="EMBL" id="CAADFN010000076">
    <property type="protein sequence ID" value="VFK20634.1"/>
    <property type="molecule type" value="Genomic_DNA"/>
</dbReference>